<dbReference type="NCBIfam" id="TIGR02887">
    <property type="entry name" value="spore_ger_x_C"/>
    <property type="match status" value="1"/>
</dbReference>
<dbReference type="PANTHER" id="PTHR35789:SF1">
    <property type="entry name" value="SPORE GERMINATION PROTEIN B3"/>
    <property type="match status" value="1"/>
</dbReference>
<reference evidence="10 11" key="1">
    <citation type="submission" date="2018-10" db="EMBL/GenBank/DDBJ databases">
        <title>Phylogenomics of Brevibacillus.</title>
        <authorList>
            <person name="Dunlap C."/>
        </authorList>
    </citation>
    <scope>NUCLEOTIDE SEQUENCE [LARGE SCALE GENOMIC DNA]</scope>
    <source>
        <strain evidence="10 11">JCM 15716</strain>
    </source>
</reference>
<sequence>MKSRKGHPFLIVTLLPALLLAGCWDRREINDVAFVLANSFDIDKNGQYKQAAIIALPGQMGGSTGGGGGTSGKSPYYIDDSVGFPITNGATKLQVRMSRVLNYAHRRVIIIGEELARKGIRFIFDVLARIPQNRITTFFVIGKESGEKLLKAKPHLERFSGEAIREIITLNPSGKVNLNEVWQKLSNQGIDMTLPVFKTVKNKGPTPSDEVMLIGTALFSGDKMVGMVTGNEARAILWLTNKFQRYREVISFGDKPKEKVGIQIESGDKKLELISVKEPLRFRLSLHAEGSIVESTANVNLDNEQYIKEMEKMWAKHMKVEMEKLIAQMQNLHSDVMGAGYLLYQTHPKEWDKVKNRWYDAFKKAKFDVHANLLIRRVGQVTENVDIWNNQSGTQKQ</sequence>
<evidence type="ECO:0000313" key="10">
    <source>
        <dbReference type="EMBL" id="RNB92387.1"/>
    </source>
</evidence>
<feature type="domain" description="Spore germination GerAC-like C-terminal" evidence="8">
    <location>
        <begin position="215"/>
        <end position="379"/>
    </location>
</feature>
<comment type="subcellular location">
    <subcellularLocation>
        <location evidence="1">Membrane</location>
        <topology evidence="1">Lipid-anchor</topology>
    </subcellularLocation>
</comment>
<dbReference type="InterPro" id="IPR046953">
    <property type="entry name" value="Spore_GerAC-like_C"/>
</dbReference>
<protein>
    <submittedName>
        <fullName evidence="10">Ger(X)C family spore germination protein</fullName>
    </submittedName>
</protein>
<evidence type="ECO:0000256" key="5">
    <source>
        <dbReference type="ARBA" id="ARBA00023136"/>
    </source>
</evidence>
<dbReference type="PANTHER" id="PTHR35789">
    <property type="entry name" value="SPORE GERMINATION PROTEIN B3"/>
    <property type="match status" value="1"/>
</dbReference>
<evidence type="ECO:0000256" key="4">
    <source>
        <dbReference type="ARBA" id="ARBA00022729"/>
    </source>
</evidence>
<dbReference type="InterPro" id="IPR008844">
    <property type="entry name" value="Spore_GerAC-like"/>
</dbReference>
<evidence type="ECO:0000313" key="11">
    <source>
        <dbReference type="Proteomes" id="UP000271031"/>
    </source>
</evidence>
<keyword evidence="11" id="KW-1185">Reference proteome</keyword>
<evidence type="ECO:0000256" key="2">
    <source>
        <dbReference type="ARBA" id="ARBA00007886"/>
    </source>
</evidence>
<evidence type="ECO:0000259" key="9">
    <source>
        <dbReference type="Pfam" id="PF25198"/>
    </source>
</evidence>
<comment type="caution">
    <text evidence="10">The sequence shown here is derived from an EMBL/GenBank/DDBJ whole genome shotgun (WGS) entry which is preliminary data.</text>
</comment>
<proteinExistence type="inferred from homology"/>
<evidence type="ECO:0000256" key="6">
    <source>
        <dbReference type="ARBA" id="ARBA00023139"/>
    </source>
</evidence>
<organism evidence="10 11">
    <name type="scientific">Brevibacillus fluminis</name>
    <dbReference type="NCBI Taxonomy" id="511487"/>
    <lineage>
        <taxon>Bacteria</taxon>
        <taxon>Bacillati</taxon>
        <taxon>Bacillota</taxon>
        <taxon>Bacilli</taxon>
        <taxon>Bacillales</taxon>
        <taxon>Paenibacillaceae</taxon>
        <taxon>Brevibacillus</taxon>
    </lineage>
</organism>
<evidence type="ECO:0000259" key="8">
    <source>
        <dbReference type="Pfam" id="PF05504"/>
    </source>
</evidence>
<dbReference type="PROSITE" id="PS51257">
    <property type="entry name" value="PROKAR_LIPOPROTEIN"/>
    <property type="match status" value="1"/>
</dbReference>
<dbReference type="GO" id="GO:0009847">
    <property type="term" value="P:spore germination"/>
    <property type="evidence" value="ECO:0007669"/>
    <property type="project" value="InterPro"/>
</dbReference>
<evidence type="ECO:0000256" key="7">
    <source>
        <dbReference type="ARBA" id="ARBA00023288"/>
    </source>
</evidence>
<dbReference type="InterPro" id="IPR038501">
    <property type="entry name" value="Spore_GerAC_C_sf"/>
</dbReference>
<dbReference type="InterPro" id="IPR057336">
    <property type="entry name" value="GerAC_N"/>
</dbReference>
<keyword evidence="3" id="KW-0309">Germination</keyword>
<keyword evidence="7" id="KW-0449">Lipoprotein</keyword>
<dbReference type="OrthoDB" id="9816067at2"/>
<keyword evidence="6" id="KW-0564">Palmitate</keyword>
<dbReference type="Pfam" id="PF25198">
    <property type="entry name" value="Spore_GerAC_N"/>
    <property type="match status" value="1"/>
</dbReference>
<gene>
    <name evidence="10" type="ORF">EDM56_01430</name>
</gene>
<name>A0A3M8DZH5_9BACL</name>
<dbReference type="RefSeq" id="WP_122916092.1">
    <property type="nucleotide sequence ID" value="NZ_RHHQ01000003.1"/>
</dbReference>
<comment type="similarity">
    <text evidence="2">Belongs to the GerABKC lipoprotein family.</text>
</comment>
<feature type="domain" description="Spore germination protein N-terminal" evidence="9">
    <location>
        <begin position="25"/>
        <end position="198"/>
    </location>
</feature>
<evidence type="ECO:0000256" key="3">
    <source>
        <dbReference type="ARBA" id="ARBA00022544"/>
    </source>
</evidence>
<dbReference type="EMBL" id="RHHQ01000003">
    <property type="protein sequence ID" value="RNB92387.1"/>
    <property type="molecule type" value="Genomic_DNA"/>
</dbReference>
<dbReference type="AlphaFoldDB" id="A0A3M8DZH5"/>
<keyword evidence="4" id="KW-0732">Signal</keyword>
<dbReference type="Proteomes" id="UP000271031">
    <property type="component" value="Unassembled WGS sequence"/>
</dbReference>
<keyword evidence="5" id="KW-0472">Membrane</keyword>
<dbReference type="Pfam" id="PF05504">
    <property type="entry name" value="Spore_GerAC"/>
    <property type="match status" value="1"/>
</dbReference>
<accession>A0A3M8DZH5</accession>
<evidence type="ECO:0000256" key="1">
    <source>
        <dbReference type="ARBA" id="ARBA00004635"/>
    </source>
</evidence>
<dbReference type="Gene3D" id="3.30.300.210">
    <property type="entry name" value="Nutrient germinant receptor protein C, domain 3"/>
    <property type="match status" value="1"/>
</dbReference>
<dbReference type="GO" id="GO:0016020">
    <property type="term" value="C:membrane"/>
    <property type="evidence" value="ECO:0007669"/>
    <property type="project" value="UniProtKB-SubCell"/>
</dbReference>